<evidence type="ECO:0000313" key="4">
    <source>
        <dbReference type="EMBL" id="SHJ81624.1"/>
    </source>
</evidence>
<sequence>MANQNDSNFGWGNFSNPFEMLKNMGDLRDWRKLLGEDFFKNMPFPQMQQGNPSPFSGGHEVYPPVDMYDRGHELVVVLDVPGASSANDIKIRVSDRQMIIRGRSTDFSGKDDTALQIERHHGPFERIIEFPVRVHSDKVIAHFKDGVLLVRIQKIAQPGDDFDEYVPIQFE</sequence>
<organism evidence="4 5">
    <name type="scientific">Alicyclobacillus tolerans</name>
    <dbReference type="NCBI Taxonomy" id="90970"/>
    <lineage>
        <taxon>Bacteria</taxon>
        <taxon>Bacillati</taxon>
        <taxon>Bacillota</taxon>
        <taxon>Bacilli</taxon>
        <taxon>Bacillales</taxon>
        <taxon>Alicyclobacillaceae</taxon>
        <taxon>Alicyclobacillus</taxon>
    </lineage>
</organism>
<dbReference type="AlphaFoldDB" id="A0A1M6MDT1"/>
<dbReference type="Pfam" id="PF00011">
    <property type="entry name" value="HSP20"/>
    <property type="match status" value="1"/>
</dbReference>
<dbReference type="PROSITE" id="PS01031">
    <property type="entry name" value="SHSP"/>
    <property type="match status" value="1"/>
</dbReference>
<dbReference type="EMBL" id="FRAF01000004">
    <property type="protein sequence ID" value="SHJ81624.1"/>
    <property type="molecule type" value="Genomic_DNA"/>
</dbReference>
<proteinExistence type="inferred from homology"/>
<reference evidence="5" key="1">
    <citation type="submission" date="2016-11" db="EMBL/GenBank/DDBJ databases">
        <authorList>
            <person name="Varghese N."/>
            <person name="Submissions S."/>
        </authorList>
    </citation>
    <scope>NUCLEOTIDE SEQUENCE [LARGE SCALE GENOMIC DNA]</scope>
    <source>
        <strain evidence="5">USBA-503</strain>
    </source>
</reference>
<dbReference type="InterPro" id="IPR031107">
    <property type="entry name" value="Small_HSP"/>
</dbReference>
<dbReference type="PANTHER" id="PTHR11527">
    <property type="entry name" value="HEAT-SHOCK PROTEIN 20 FAMILY MEMBER"/>
    <property type="match status" value="1"/>
</dbReference>
<evidence type="ECO:0000256" key="1">
    <source>
        <dbReference type="PROSITE-ProRule" id="PRU00285"/>
    </source>
</evidence>
<dbReference type="STRING" id="1830138.SAMN05443507_10423"/>
<dbReference type="InterPro" id="IPR002068">
    <property type="entry name" value="A-crystallin/Hsp20_dom"/>
</dbReference>
<dbReference type="OrthoDB" id="1806521at2"/>
<dbReference type="Proteomes" id="UP000184016">
    <property type="component" value="Unassembled WGS sequence"/>
</dbReference>
<evidence type="ECO:0000259" key="3">
    <source>
        <dbReference type="PROSITE" id="PS01031"/>
    </source>
</evidence>
<keyword evidence="5" id="KW-1185">Reference proteome</keyword>
<dbReference type="InterPro" id="IPR008978">
    <property type="entry name" value="HSP20-like_chaperone"/>
</dbReference>
<dbReference type="CDD" id="cd06464">
    <property type="entry name" value="ACD_sHsps-like"/>
    <property type="match status" value="1"/>
</dbReference>
<protein>
    <submittedName>
        <fullName evidence="4">Molecular chaperone IbpA, HSP20 family</fullName>
    </submittedName>
</protein>
<name>A0A1M6MDT1_9BACL</name>
<dbReference type="Gene3D" id="2.60.40.790">
    <property type="match status" value="1"/>
</dbReference>
<feature type="domain" description="SHSP" evidence="3">
    <location>
        <begin position="56"/>
        <end position="171"/>
    </location>
</feature>
<evidence type="ECO:0000256" key="2">
    <source>
        <dbReference type="RuleBase" id="RU003616"/>
    </source>
</evidence>
<evidence type="ECO:0000313" key="5">
    <source>
        <dbReference type="Proteomes" id="UP000184016"/>
    </source>
</evidence>
<dbReference type="RefSeq" id="WP_072873111.1">
    <property type="nucleotide sequence ID" value="NZ_FRAF01000004.1"/>
</dbReference>
<gene>
    <name evidence="4" type="ORF">SAMN05443507_10423</name>
</gene>
<accession>A0A1M6MDT1</accession>
<comment type="similarity">
    <text evidence="1 2">Belongs to the small heat shock protein (HSP20) family.</text>
</comment>
<dbReference type="SUPFAM" id="SSF49764">
    <property type="entry name" value="HSP20-like chaperones"/>
    <property type="match status" value="1"/>
</dbReference>